<comment type="caution">
    <text evidence="1">The sequence shown here is derived from an EMBL/GenBank/DDBJ whole genome shotgun (WGS) entry which is preliminary data.</text>
</comment>
<keyword evidence="2" id="KW-1185">Reference proteome</keyword>
<gene>
    <name evidence="1" type="ORF">PACLA_8A037176</name>
</gene>
<dbReference type="OrthoDB" id="5968381at2759"/>
<accession>A0A6S7GGB0</accession>
<dbReference type="AlphaFoldDB" id="A0A6S7GGB0"/>
<dbReference type="EMBL" id="CACRXK020002051">
    <property type="protein sequence ID" value="CAB3992434.1"/>
    <property type="molecule type" value="Genomic_DNA"/>
</dbReference>
<protein>
    <submittedName>
        <fullName evidence="1">Uncharacterized protein</fullName>
    </submittedName>
</protein>
<evidence type="ECO:0000313" key="2">
    <source>
        <dbReference type="Proteomes" id="UP001152795"/>
    </source>
</evidence>
<organism evidence="1 2">
    <name type="scientific">Paramuricea clavata</name>
    <name type="common">Red gorgonian</name>
    <name type="synonym">Violescent sea-whip</name>
    <dbReference type="NCBI Taxonomy" id="317549"/>
    <lineage>
        <taxon>Eukaryota</taxon>
        <taxon>Metazoa</taxon>
        <taxon>Cnidaria</taxon>
        <taxon>Anthozoa</taxon>
        <taxon>Octocorallia</taxon>
        <taxon>Malacalcyonacea</taxon>
        <taxon>Plexauridae</taxon>
        <taxon>Paramuricea</taxon>
    </lineage>
</organism>
<dbReference type="Proteomes" id="UP001152795">
    <property type="component" value="Unassembled WGS sequence"/>
</dbReference>
<reference evidence="1" key="1">
    <citation type="submission" date="2020-04" db="EMBL/GenBank/DDBJ databases">
        <authorList>
            <person name="Alioto T."/>
            <person name="Alioto T."/>
            <person name="Gomez Garrido J."/>
        </authorList>
    </citation>
    <scope>NUCLEOTIDE SEQUENCE</scope>
    <source>
        <strain evidence="1">A484AB</strain>
    </source>
</reference>
<proteinExistence type="predicted"/>
<sequence>MNKLFVVVFVVAIGASYGFFLDNIPFLCKVDKDCGAHKCCVFGRVCFPKLGANMPCGGRVSSLHKCGCDDGLECQVTQVINVTVGGIHKELKIRQCRAAEEKVIPRNVDYEADEPRQKRLFSGIISGGINTLLRKCSEASDCGDKRCCASLPLLGQRCILPFPLAFPCPFNGHCCGKGLECRSVFTVSNGNPGGPTKKPVDLKFCRRISDPVTPPIEVDEE</sequence>
<name>A0A6S7GGB0_PARCT</name>
<evidence type="ECO:0000313" key="1">
    <source>
        <dbReference type="EMBL" id="CAB3992434.1"/>
    </source>
</evidence>